<gene>
    <name evidence="3" type="primary">MSP9</name>
    <name evidence="4" type="ORF">PGO_144600</name>
</gene>
<feature type="region of interest" description="Disordered" evidence="1">
    <location>
        <begin position="466"/>
        <end position="557"/>
    </location>
</feature>
<reference evidence="3" key="1">
    <citation type="journal article" date="2013" name="Infect. Genet. Evol.">
        <title>The evolution and diversity of a low complexity vaccine candidate, merozoite surface protein 9 (MSP-9), in Plasmodium vivax and closely related species.</title>
        <authorList>
            <person name="Chenet S.M."/>
            <person name="Pacheco M.A."/>
            <person name="Bacon D.J."/>
            <person name="Collins W.E."/>
            <person name="Barnwell J.W."/>
            <person name="Escalante A.A."/>
        </authorList>
    </citation>
    <scope>NUCLEOTIDE SEQUENCE</scope>
</reference>
<dbReference type="Proteomes" id="UP000195521">
    <property type="component" value="Unassembled WGS sequence"/>
</dbReference>
<keyword evidence="2" id="KW-0732">Signal</keyword>
<protein>
    <submittedName>
        <fullName evidence="3 4">Merozoite surface protein 9</fullName>
    </submittedName>
</protein>
<reference evidence="5" key="3">
    <citation type="submission" date="2017-04" db="EMBL/GenBank/DDBJ databases">
        <title>Plasmodium gonderi genome.</title>
        <authorList>
            <person name="Arisue N."/>
            <person name="Honma H."/>
            <person name="Kawai S."/>
            <person name="Tougan T."/>
            <person name="Tanabe K."/>
            <person name="Horii T."/>
        </authorList>
    </citation>
    <scope>NUCLEOTIDE SEQUENCE [LARGE SCALE GENOMIC DNA]</scope>
    <source>
        <strain evidence="5">ATCC 30045</strain>
    </source>
</reference>
<keyword evidence="3" id="KW-0477">Merozoite</keyword>
<evidence type="ECO:0000256" key="2">
    <source>
        <dbReference type="SAM" id="SignalP"/>
    </source>
</evidence>
<dbReference type="OrthoDB" id="371803at2759"/>
<feature type="compositionally biased region" description="Basic and acidic residues" evidence="1">
    <location>
        <begin position="471"/>
        <end position="481"/>
    </location>
</feature>
<feature type="compositionally biased region" description="Acidic residues" evidence="1">
    <location>
        <begin position="490"/>
        <end position="508"/>
    </location>
</feature>
<reference evidence="4" key="2">
    <citation type="journal article" date="2017" name="Genome Announc.">
        <title>Draft Genome Sequence of Plasmodium gonderi, a Malaria Parasite of African Old World Monkeys.</title>
        <authorList>
            <person name="Honma H."/>
            <person name="Kawai S."/>
            <person name="Motooka D."/>
            <person name="Nakamura S."/>
            <person name="Tougan T."/>
            <person name="Horii T."/>
            <person name="Arisue N."/>
        </authorList>
    </citation>
    <scope>NUCLEOTIDE SEQUENCE</scope>
    <source>
        <strain evidence="4">ATCC 30045</strain>
    </source>
</reference>
<dbReference type="AlphaFoldDB" id="U3PSC9"/>
<evidence type="ECO:0000313" key="4">
    <source>
        <dbReference type="EMBL" id="GAW83662.1"/>
    </source>
</evidence>
<feature type="signal peptide" evidence="2">
    <location>
        <begin position="1"/>
        <end position="20"/>
    </location>
</feature>
<dbReference type="EMBL" id="KF516232">
    <property type="protein sequence ID" value="AGW51288.1"/>
    <property type="molecule type" value="Genomic_DNA"/>
</dbReference>
<dbReference type="EMBL" id="BDQF01000015">
    <property type="protein sequence ID" value="GAW83662.1"/>
    <property type="molecule type" value="Genomic_DNA"/>
</dbReference>
<evidence type="ECO:0000313" key="5">
    <source>
        <dbReference type="Proteomes" id="UP000195521"/>
    </source>
</evidence>
<proteinExistence type="predicted"/>
<organism evidence="3">
    <name type="scientific">Plasmodium gonderi</name>
    <dbReference type="NCBI Taxonomy" id="77519"/>
    <lineage>
        <taxon>Eukaryota</taxon>
        <taxon>Sar</taxon>
        <taxon>Alveolata</taxon>
        <taxon>Apicomplexa</taxon>
        <taxon>Aconoidasida</taxon>
        <taxon>Haemosporida</taxon>
        <taxon>Plasmodiidae</taxon>
        <taxon>Plasmodium</taxon>
        <taxon>Plasmodium (Plasmodium)</taxon>
    </lineage>
</organism>
<keyword evidence="5" id="KW-1185">Reference proteome</keyword>
<evidence type="ECO:0000313" key="3">
    <source>
        <dbReference type="EMBL" id="AGW51288.1"/>
    </source>
</evidence>
<evidence type="ECO:0000256" key="1">
    <source>
        <dbReference type="SAM" id="MobiDB-lite"/>
    </source>
</evidence>
<feature type="chain" id="PRO_5011952352" evidence="2">
    <location>
        <begin position="21"/>
        <end position="663"/>
    </location>
</feature>
<name>U3PSC9_PLAGO</name>
<dbReference type="OMA" id="MKECKHL"/>
<accession>U3PSC9</accession>
<sequence>MRMNIIFFSFVAFLLKGHIAKVDEKKSFSKLFDPDLVNNYEKLFKVIKCQYCLKQKKGAESEKCSKIIEECKNLLKDGEYDTVLKDLMNDVKVDNNEKVYGPNTDELKKIVNFLETHMKEVDVLKGIIDDIKENKDVVLVNGGNNPTMHKLNAKMKSLKNSVQYIQNSHDTINEQLSKSEDETNDNMIPDMFQLIGNGNKDTNENIQLGNTCDKEDAQKNELIDIGIDEFVKNSMKDLFKDGEGFMDVVKSALIQDAGGLGGELASLIEKGKEIGDKIADIEGHIDDKKGKETTETLTVEKLDHFKTELSSYEYLLITLKGIALSKLKSILIKLLYKAYIVYRAKKAKEFGENPPTIVAEEHYLSELKKGVLELGMKILFNKLKTLLSIVKKKIYKKIEKRKNAKKEKNVKAEDETIIANTLNGESDELTSPMLRGSIPAEDISLMSSIDSLLEEIDFYEKEMYDNPESAEPLHGEQKNEEAPIQGMDDQPTEDETQTEEIQTEEIQTEELPKEEAPAVIEETESTKETEAETGEDSNVPNVDESEGVTKQDGTEVVEQGVEQVTDEKNDGIPGENVVTDVTEQAVEMEKVVEQVVQDAEKVVQDIANVVEEVAEVVKEASQIDGEVSIGEGVAQAVETVTDVVNEATQMSDEGPNVEEKPQE</sequence>